<keyword evidence="3" id="KW-1185">Reference proteome</keyword>
<protein>
    <recommendedName>
        <fullName evidence="1">Carbohydrate kinase PfkB domain-containing protein</fullName>
    </recommendedName>
</protein>
<feature type="domain" description="Carbohydrate kinase PfkB" evidence="1">
    <location>
        <begin position="12"/>
        <end position="92"/>
    </location>
</feature>
<organism evidence="2 3">
    <name type="scientific">Longimycelium tulufanense</name>
    <dbReference type="NCBI Taxonomy" id="907463"/>
    <lineage>
        <taxon>Bacteria</taxon>
        <taxon>Bacillati</taxon>
        <taxon>Actinomycetota</taxon>
        <taxon>Actinomycetes</taxon>
        <taxon>Pseudonocardiales</taxon>
        <taxon>Pseudonocardiaceae</taxon>
        <taxon>Longimycelium</taxon>
    </lineage>
</organism>
<reference evidence="2" key="1">
    <citation type="journal article" date="2014" name="Int. J. Syst. Evol. Microbiol.">
        <title>Complete genome sequence of Corynebacterium casei LMG S-19264T (=DSM 44701T), isolated from a smear-ripened cheese.</title>
        <authorList>
            <consortium name="US DOE Joint Genome Institute (JGI-PGF)"/>
            <person name="Walter F."/>
            <person name="Albersmeier A."/>
            <person name="Kalinowski J."/>
            <person name="Ruckert C."/>
        </authorList>
    </citation>
    <scope>NUCLEOTIDE SEQUENCE</scope>
    <source>
        <strain evidence="2">CGMCC 4.5737</strain>
    </source>
</reference>
<gene>
    <name evidence="2" type="ORF">GCM10012275_43330</name>
</gene>
<evidence type="ECO:0000313" key="2">
    <source>
        <dbReference type="EMBL" id="GGM68122.1"/>
    </source>
</evidence>
<dbReference type="SUPFAM" id="SSF53613">
    <property type="entry name" value="Ribokinase-like"/>
    <property type="match status" value="1"/>
</dbReference>
<name>A0A8J3FY27_9PSEU</name>
<sequence>MVANQVGQAPRLAADLFHRLGPDAAIVTLGRFGALAHTTRGLLRTPAPTVTVVHTHGAGAAFSAGYAQTLLAGATLPEALHAGCTLGSAHCAGSPVTAIQPTPTPNGGPCVIRH</sequence>
<dbReference type="EMBL" id="BMMK01000022">
    <property type="protein sequence ID" value="GGM68122.1"/>
    <property type="molecule type" value="Genomic_DNA"/>
</dbReference>
<dbReference type="AlphaFoldDB" id="A0A8J3FY27"/>
<dbReference type="Gene3D" id="3.40.1190.20">
    <property type="match status" value="1"/>
</dbReference>
<evidence type="ECO:0000259" key="1">
    <source>
        <dbReference type="Pfam" id="PF00294"/>
    </source>
</evidence>
<evidence type="ECO:0000313" key="3">
    <source>
        <dbReference type="Proteomes" id="UP000637578"/>
    </source>
</evidence>
<comment type="caution">
    <text evidence="2">The sequence shown here is derived from an EMBL/GenBank/DDBJ whole genome shotgun (WGS) entry which is preliminary data.</text>
</comment>
<dbReference type="InterPro" id="IPR029056">
    <property type="entry name" value="Ribokinase-like"/>
</dbReference>
<proteinExistence type="predicted"/>
<dbReference type="Proteomes" id="UP000637578">
    <property type="component" value="Unassembled WGS sequence"/>
</dbReference>
<accession>A0A8J3FY27</accession>
<reference evidence="2" key="2">
    <citation type="submission" date="2020-09" db="EMBL/GenBank/DDBJ databases">
        <authorList>
            <person name="Sun Q."/>
            <person name="Zhou Y."/>
        </authorList>
    </citation>
    <scope>NUCLEOTIDE SEQUENCE</scope>
    <source>
        <strain evidence="2">CGMCC 4.5737</strain>
    </source>
</reference>
<dbReference type="Pfam" id="PF00294">
    <property type="entry name" value="PfkB"/>
    <property type="match status" value="1"/>
</dbReference>
<dbReference type="InterPro" id="IPR011611">
    <property type="entry name" value="PfkB_dom"/>
</dbReference>